<proteinExistence type="inferred from homology"/>
<accession>X1QYE7</accession>
<dbReference type="Pfam" id="PF02768">
    <property type="entry name" value="DNA_pol3_beta_3"/>
    <property type="match status" value="1"/>
</dbReference>
<name>X1QYE7_9ZZZZ</name>
<protein>
    <recommendedName>
        <fullName evidence="9">DNA polymerase III beta sliding clamp C-terminal domain-containing protein</fullName>
    </recommendedName>
</protein>
<feature type="domain" description="DNA polymerase III beta sliding clamp C-terminal" evidence="9">
    <location>
        <begin position="1"/>
        <end position="53"/>
    </location>
</feature>
<comment type="similarity">
    <text evidence="2">Belongs to the beta sliding clamp family.</text>
</comment>
<keyword evidence="6" id="KW-0235">DNA replication</keyword>
<dbReference type="GO" id="GO:0008408">
    <property type="term" value="F:3'-5' exonuclease activity"/>
    <property type="evidence" value="ECO:0007669"/>
    <property type="project" value="InterPro"/>
</dbReference>
<dbReference type="GO" id="GO:0003677">
    <property type="term" value="F:DNA binding"/>
    <property type="evidence" value="ECO:0007669"/>
    <property type="project" value="UniProtKB-KW"/>
</dbReference>
<organism evidence="10">
    <name type="scientific">marine sediment metagenome</name>
    <dbReference type="NCBI Taxonomy" id="412755"/>
    <lineage>
        <taxon>unclassified sequences</taxon>
        <taxon>metagenomes</taxon>
        <taxon>ecological metagenomes</taxon>
    </lineage>
</organism>
<evidence type="ECO:0000256" key="3">
    <source>
        <dbReference type="ARBA" id="ARBA00022490"/>
    </source>
</evidence>
<dbReference type="GO" id="GO:0005737">
    <property type="term" value="C:cytoplasm"/>
    <property type="evidence" value="ECO:0007669"/>
    <property type="project" value="UniProtKB-SubCell"/>
</dbReference>
<evidence type="ECO:0000256" key="1">
    <source>
        <dbReference type="ARBA" id="ARBA00004496"/>
    </source>
</evidence>
<dbReference type="InterPro" id="IPR046938">
    <property type="entry name" value="DNA_clamp_sf"/>
</dbReference>
<comment type="subcellular location">
    <subcellularLocation>
        <location evidence="1">Cytoplasm</location>
    </subcellularLocation>
</comment>
<dbReference type="GO" id="GO:0006271">
    <property type="term" value="P:DNA strand elongation involved in DNA replication"/>
    <property type="evidence" value="ECO:0007669"/>
    <property type="project" value="TreeGrafter"/>
</dbReference>
<evidence type="ECO:0000259" key="9">
    <source>
        <dbReference type="Pfam" id="PF02768"/>
    </source>
</evidence>
<reference evidence="10" key="1">
    <citation type="journal article" date="2014" name="Front. Microbiol.">
        <title>High frequency of phylogenetically diverse reductive dehalogenase-homologous genes in deep subseafloor sedimentary metagenomes.</title>
        <authorList>
            <person name="Kawai M."/>
            <person name="Futagami T."/>
            <person name="Toyoda A."/>
            <person name="Takaki Y."/>
            <person name="Nishi S."/>
            <person name="Hori S."/>
            <person name="Arai W."/>
            <person name="Tsubouchi T."/>
            <person name="Morono Y."/>
            <person name="Uchiyama I."/>
            <person name="Ito T."/>
            <person name="Fujiyama A."/>
            <person name="Inagaki F."/>
            <person name="Takami H."/>
        </authorList>
    </citation>
    <scope>NUCLEOTIDE SEQUENCE</scope>
    <source>
        <strain evidence="10">Expedition CK06-06</strain>
    </source>
</reference>
<evidence type="ECO:0000256" key="8">
    <source>
        <dbReference type="ARBA" id="ARBA00023125"/>
    </source>
</evidence>
<evidence type="ECO:0000313" key="10">
    <source>
        <dbReference type="EMBL" id="GAI73562.1"/>
    </source>
</evidence>
<dbReference type="InterPro" id="IPR022635">
    <property type="entry name" value="DNA_polIII_beta_C"/>
</dbReference>
<sequence length="55" mass="6436">EDITITFNADYILDVLKIIKKENTIIKLNEPLNPVIITPEEDKDYTYILMPVRTD</sequence>
<evidence type="ECO:0000256" key="5">
    <source>
        <dbReference type="ARBA" id="ARBA00022695"/>
    </source>
</evidence>
<evidence type="ECO:0000256" key="6">
    <source>
        <dbReference type="ARBA" id="ARBA00022705"/>
    </source>
</evidence>
<keyword evidence="8" id="KW-0238">DNA-binding</keyword>
<dbReference type="PANTHER" id="PTHR30478">
    <property type="entry name" value="DNA POLYMERASE III SUBUNIT BETA"/>
    <property type="match status" value="1"/>
</dbReference>
<dbReference type="PANTHER" id="PTHR30478:SF0">
    <property type="entry name" value="BETA SLIDING CLAMP"/>
    <property type="match status" value="1"/>
</dbReference>
<dbReference type="InterPro" id="IPR001001">
    <property type="entry name" value="DNA_polIII_beta"/>
</dbReference>
<dbReference type="EMBL" id="BARW01010145">
    <property type="protein sequence ID" value="GAI73562.1"/>
    <property type="molecule type" value="Genomic_DNA"/>
</dbReference>
<comment type="caution">
    <text evidence="10">The sequence shown here is derived from an EMBL/GenBank/DDBJ whole genome shotgun (WGS) entry which is preliminary data.</text>
</comment>
<dbReference type="GO" id="GO:0009360">
    <property type="term" value="C:DNA polymerase III complex"/>
    <property type="evidence" value="ECO:0007669"/>
    <property type="project" value="InterPro"/>
</dbReference>
<keyword evidence="7" id="KW-0239">DNA-directed DNA polymerase</keyword>
<keyword evidence="4" id="KW-0808">Transferase</keyword>
<dbReference type="AlphaFoldDB" id="X1QYE7"/>
<evidence type="ECO:0000256" key="4">
    <source>
        <dbReference type="ARBA" id="ARBA00022679"/>
    </source>
</evidence>
<feature type="non-terminal residue" evidence="10">
    <location>
        <position position="1"/>
    </location>
</feature>
<dbReference type="Gene3D" id="3.70.10.10">
    <property type="match status" value="1"/>
</dbReference>
<gene>
    <name evidence="10" type="ORF">S12H4_20111</name>
</gene>
<keyword evidence="5" id="KW-0548">Nucleotidyltransferase</keyword>
<dbReference type="SUPFAM" id="SSF55979">
    <property type="entry name" value="DNA clamp"/>
    <property type="match status" value="1"/>
</dbReference>
<dbReference type="GO" id="GO:0003887">
    <property type="term" value="F:DNA-directed DNA polymerase activity"/>
    <property type="evidence" value="ECO:0007669"/>
    <property type="project" value="UniProtKB-KW"/>
</dbReference>
<keyword evidence="3" id="KW-0963">Cytoplasm</keyword>
<evidence type="ECO:0000256" key="2">
    <source>
        <dbReference type="ARBA" id="ARBA00010752"/>
    </source>
</evidence>
<evidence type="ECO:0000256" key="7">
    <source>
        <dbReference type="ARBA" id="ARBA00022932"/>
    </source>
</evidence>